<dbReference type="Proteomes" id="UP000054166">
    <property type="component" value="Unassembled WGS sequence"/>
</dbReference>
<dbReference type="AlphaFoldDB" id="A0A0C3EZH1"/>
<name>A0A0C3EZH1_PILCF</name>
<sequence length="187" mass="20968">MAYVRPEFCGALVTIHPRPHMQTQVIRAGAAHSRPSPDLALRAREAHDEQKMKVERKIRHFQGFKTGNLTAFLVDVFTPNSHPIGQTLVMAGLPGDLGQFVKITNYSAQPHLIPVMTNYLLPVRPSEDGSTQLSKSLLAMFSINDNIKPSHLHLPPTYMFEGFGEQFHTLGFEYWTDLANPTEAFIT</sequence>
<evidence type="ECO:0000313" key="3">
    <source>
        <dbReference type="Proteomes" id="UP000054166"/>
    </source>
</evidence>
<evidence type="ECO:0000313" key="2">
    <source>
        <dbReference type="EMBL" id="KIM77550.1"/>
    </source>
</evidence>
<reference evidence="1" key="3">
    <citation type="submission" date="2015-02" db="EMBL/GenBank/DDBJ databases">
        <title>Evolutionary Origins and Diversification of the Mycorrhizal Mutualists.</title>
        <authorList>
            <consortium name="DOE Joint Genome Institute"/>
            <consortium name="Mycorrhizal Genomics Consortium"/>
            <person name="Kohler A."/>
            <person name="Kuo A."/>
            <person name="Nagy L.G."/>
            <person name="Floudas D."/>
            <person name="Copeland A."/>
            <person name="Barry K.W."/>
            <person name="Cichocki N."/>
            <person name="Veneault-Fourrey C."/>
            <person name="LaButti K."/>
            <person name="Lindquist E.A."/>
            <person name="Lipzen A."/>
            <person name="Lundell T."/>
            <person name="Morin E."/>
            <person name="Murat C."/>
            <person name="Riley R."/>
            <person name="Ohm R."/>
            <person name="Sun H."/>
            <person name="Tunlid A."/>
            <person name="Henrissat B."/>
            <person name="Grigoriev I.V."/>
            <person name="Hibbett D.S."/>
            <person name="Martin F."/>
        </authorList>
    </citation>
    <scope>NUCLEOTIDE SEQUENCE</scope>
    <source>
        <strain evidence="1 3">F 1598</strain>
    </source>
</reference>
<reference evidence="1 3" key="1">
    <citation type="submission" date="2014-04" db="EMBL/GenBank/DDBJ databases">
        <authorList>
            <consortium name="DOE Joint Genome Institute"/>
            <person name="Kuo A."/>
            <person name="Tarkka M."/>
            <person name="Buscot F."/>
            <person name="Kohler A."/>
            <person name="Nagy L.G."/>
            <person name="Floudas D."/>
            <person name="Copeland A."/>
            <person name="Barry K.W."/>
            <person name="Cichocki N."/>
            <person name="Veneault-Fourrey C."/>
            <person name="LaButti K."/>
            <person name="Lindquist E.A."/>
            <person name="Lipzen A."/>
            <person name="Lundell T."/>
            <person name="Morin E."/>
            <person name="Murat C."/>
            <person name="Sun H."/>
            <person name="Tunlid A."/>
            <person name="Henrissat B."/>
            <person name="Grigoriev I.V."/>
            <person name="Hibbett D.S."/>
            <person name="Martin F."/>
            <person name="Nordberg H.P."/>
            <person name="Cantor M.N."/>
            <person name="Hua S.X."/>
        </authorList>
    </citation>
    <scope>NUCLEOTIDE SEQUENCE [LARGE SCALE GENOMIC DNA]</scope>
    <source>
        <strain evidence="1 3">F 1598</strain>
    </source>
</reference>
<evidence type="ECO:0000313" key="1">
    <source>
        <dbReference type="EMBL" id="KIM73329.1"/>
    </source>
</evidence>
<gene>
    <name evidence="1" type="ORF">PILCRDRAFT_15300</name>
    <name evidence="2" type="ORF">PILCRDRAFT_617935</name>
</gene>
<keyword evidence="3" id="KW-1185">Reference proteome</keyword>
<reference evidence="3" key="2">
    <citation type="submission" date="2015-01" db="EMBL/GenBank/DDBJ databases">
        <title>Evolutionary Origins and Diversification of the Mycorrhizal Mutualists.</title>
        <authorList>
            <consortium name="DOE Joint Genome Institute"/>
            <consortium name="Mycorrhizal Genomics Consortium"/>
            <person name="Kohler A."/>
            <person name="Kuo A."/>
            <person name="Nagy L.G."/>
            <person name="Floudas D."/>
            <person name="Copeland A."/>
            <person name="Barry K.W."/>
            <person name="Cichocki N."/>
            <person name="Veneault-Fourrey C."/>
            <person name="LaButti K."/>
            <person name="Lindquist E.A."/>
            <person name="Lipzen A."/>
            <person name="Lundell T."/>
            <person name="Morin E."/>
            <person name="Murat C."/>
            <person name="Riley R."/>
            <person name="Ohm R."/>
            <person name="Sun H."/>
            <person name="Tunlid A."/>
            <person name="Henrissat B."/>
            <person name="Grigoriev I.V."/>
            <person name="Hibbett D.S."/>
            <person name="Martin F."/>
        </authorList>
    </citation>
    <scope>NUCLEOTIDE SEQUENCE [LARGE SCALE GENOMIC DNA]</scope>
    <source>
        <strain evidence="3">F 1598</strain>
    </source>
</reference>
<dbReference type="EMBL" id="KN833024">
    <property type="protein sequence ID" value="KIM77550.1"/>
    <property type="molecule type" value="Genomic_DNA"/>
</dbReference>
<organism evidence="1 3">
    <name type="scientific">Piloderma croceum (strain F 1598)</name>
    <dbReference type="NCBI Taxonomy" id="765440"/>
    <lineage>
        <taxon>Eukaryota</taxon>
        <taxon>Fungi</taxon>
        <taxon>Dikarya</taxon>
        <taxon>Basidiomycota</taxon>
        <taxon>Agaricomycotina</taxon>
        <taxon>Agaricomycetes</taxon>
        <taxon>Agaricomycetidae</taxon>
        <taxon>Atheliales</taxon>
        <taxon>Atheliaceae</taxon>
        <taxon>Piloderma</taxon>
    </lineage>
</organism>
<dbReference type="HOGENOM" id="CLU_1448241_0_0_1"/>
<accession>A0A0C3EZH1</accession>
<proteinExistence type="predicted"/>
<dbReference type="EMBL" id="KN833085">
    <property type="protein sequence ID" value="KIM73329.1"/>
    <property type="molecule type" value="Genomic_DNA"/>
</dbReference>
<protein>
    <submittedName>
        <fullName evidence="1">Uncharacterized protein</fullName>
    </submittedName>
</protein>